<keyword evidence="6 8" id="KW-0807">Transducer</keyword>
<dbReference type="Gene3D" id="1.10.287.950">
    <property type="entry name" value="Methyl-accepting chemotaxis protein"/>
    <property type="match status" value="1"/>
</dbReference>
<dbReference type="CDD" id="cd11386">
    <property type="entry name" value="MCP_signal"/>
    <property type="match status" value="1"/>
</dbReference>
<dbReference type="PANTHER" id="PTHR32089">
    <property type="entry name" value="METHYL-ACCEPTING CHEMOTAXIS PROTEIN MCPB"/>
    <property type="match status" value="1"/>
</dbReference>
<dbReference type="PROSITE" id="PS50111">
    <property type="entry name" value="CHEMOTAXIS_TRANSDUC_2"/>
    <property type="match status" value="1"/>
</dbReference>
<dbReference type="SMART" id="SM00283">
    <property type="entry name" value="MA"/>
    <property type="match status" value="1"/>
</dbReference>
<dbReference type="SMART" id="SM01049">
    <property type="entry name" value="Cache_2"/>
    <property type="match status" value="1"/>
</dbReference>
<protein>
    <submittedName>
        <fullName evidence="14">HAMP domain-containing protein</fullName>
    </submittedName>
</protein>
<evidence type="ECO:0000256" key="2">
    <source>
        <dbReference type="ARBA" id="ARBA00022475"/>
    </source>
</evidence>
<dbReference type="InterPro" id="IPR004089">
    <property type="entry name" value="MCPsignal_dom"/>
</dbReference>
<keyword evidence="15" id="KW-1185">Reference proteome</keyword>
<dbReference type="Gene3D" id="3.30.450.20">
    <property type="entry name" value="PAS domain"/>
    <property type="match status" value="1"/>
</dbReference>
<dbReference type="OrthoDB" id="9810264at2"/>
<evidence type="ECO:0000256" key="5">
    <source>
        <dbReference type="ARBA" id="ARBA00023136"/>
    </source>
</evidence>
<dbReference type="SMART" id="SM00304">
    <property type="entry name" value="HAMP"/>
    <property type="match status" value="1"/>
</dbReference>
<dbReference type="CDD" id="cd06225">
    <property type="entry name" value="HAMP"/>
    <property type="match status" value="1"/>
</dbReference>
<reference evidence="14 15" key="1">
    <citation type="journal article" date="2014" name="Int. J. Syst. Evol. Microbiol.">
        <title>Lysinibacillus halotolerans sp. nov., isolated from saline-alkaline soil.</title>
        <authorList>
            <person name="Kong D."/>
            <person name="Wang Y."/>
            <person name="Zhao B."/>
            <person name="Li Y."/>
            <person name="Song J."/>
            <person name="Zhai Y."/>
            <person name="Zhang C."/>
            <person name="Wang H."/>
            <person name="Chen X."/>
            <person name="Zhao B."/>
            <person name="Ruan Z."/>
        </authorList>
    </citation>
    <scope>NUCLEOTIDE SEQUENCE [LARGE SCALE GENOMIC DNA]</scope>
    <source>
        <strain evidence="14 15">MCCC 1A12703</strain>
    </source>
</reference>
<name>A0A3M8H7T8_9BACI</name>
<dbReference type="PANTHER" id="PTHR32089:SF114">
    <property type="entry name" value="METHYL-ACCEPTING CHEMOTAXIS PROTEIN MCPB"/>
    <property type="match status" value="1"/>
</dbReference>
<feature type="domain" description="Methyl-accepting transducer" evidence="12">
    <location>
        <begin position="300"/>
        <end position="550"/>
    </location>
</feature>
<evidence type="ECO:0000256" key="1">
    <source>
        <dbReference type="ARBA" id="ARBA00004651"/>
    </source>
</evidence>
<dbReference type="CDD" id="cd18774">
    <property type="entry name" value="PDC2_HK_sensor"/>
    <property type="match status" value="1"/>
</dbReference>
<feature type="coiled-coil region" evidence="9">
    <location>
        <begin position="269"/>
        <end position="296"/>
    </location>
</feature>
<feature type="transmembrane region" description="Helical" evidence="11">
    <location>
        <begin position="20"/>
        <end position="37"/>
    </location>
</feature>
<keyword evidence="9" id="KW-0175">Coiled coil</keyword>
<comment type="similarity">
    <text evidence="7">Belongs to the methyl-accepting chemotaxis (MCP) protein family.</text>
</comment>
<evidence type="ECO:0000256" key="9">
    <source>
        <dbReference type="SAM" id="Coils"/>
    </source>
</evidence>
<dbReference type="RefSeq" id="WP_122972597.1">
    <property type="nucleotide sequence ID" value="NZ_RHLQ01000030.1"/>
</dbReference>
<keyword evidence="2" id="KW-1003">Cell membrane</keyword>
<dbReference type="SUPFAM" id="SSF58104">
    <property type="entry name" value="Methyl-accepting chemotaxis protein (MCP) signaling domain"/>
    <property type="match status" value="1"/>
</dbReference>
<evidence type="ECO:0000256" key="7">
    <source>
        <dbReference type="ARBA" id="ARBA00029447"/>
    </source>
</evidence>
<feature type="transmembrane region" description="Helical" evidence="11">
    <location>
        <begin position="204"/>
        <end position="227"/>
    </location>
</feature>
<evidence type="ECO:0000256" key="6">
    <source>
        <dbReference type="ARBA" id="ARBA00023224"/>
    </source>
</evidence>
<gene>
    <name evidence="14" type="ORF">EC501_12280</name>
</gene>
<dbReference type="EMBL" id="RHLQ01000030">
    <property type="protein sequence ID" value="RNC98160.1"/>
    <property type="molecule type" value="Genomic_DNA"/>
</dbReference>
<evidence type="ECO:0000259" key="12">
    <source>
        <dbReference type="PROSITE" id="PS50111"/>
    </source>
</evidence>
<keyword evidence="3 11" id="KW-0812">Transmembrane</keyword>
<evidence type="ECO:0000256" key="10">
    <source>
        <dbReference type="SAM" id="MobiDB-lite"/>
    </source>
</evidence>
<evidence type="ECO:0000313" key="14">
    <source>
        <dbReference type="EMBL" id="RNC98160.1"/>
    </source>
</evidence>
<dbReference type="Gene3D" id="6.10.340.10">
    <property type="match status" value="1"/>
</dbReference>
<feature type="domain" description="HAMP" evidence="13">
    <location>
        <begin position="228"/>
        <end position="281"/>
    </location>
</feature>
<dbReference type="GO" id="GO:0007165">
    <property type="term" value="P:signal transduction"/>
    <property type="evidence" value="ECO:0007669"/>
    <property type="project" value="UniProtKB-KW"/>
</dbReference>
<comment type="subcellular location">
    <subcellularLocation>
        <location evidence="1">Cell membrane</location>
        <topology evidence="1">Multi-pass membrane protein</topology>
    </subcellularLocation>
</comment>
<sequence>MKFNLLAFLTGTIKRKLLTVSILLLTIPLIVLGVFSYEKSSSSLDELGQTNLKNSVEQTIEMMDVLNQQVEEGKLSLEDAQEKVKIAILGEMGEDKKRPINKNIDLGENGYMFITDREGTFVAHPSKEGQNLWDKKDENGTYYVQEYIERGINGGGYTDFIAPFIDNPNKFGEKISYSKEFPEWGWVVVSGTYMVDFNKPAGEILSLNFIVMGITLLIGIVVIWLFANNVTNPIKKVTEQMTHIANGNLTVDELDIKSKDETGQLANGLNDLHTNLKNMIQNISNASQLISSHSEEMTQSANEVKVGTEQISKTMEEIASGTESQASLSGDLSTSMGMYVEKVEEANDNGERIYQSSNEVLQLTEDGAKLMRQSVEQMSNIDRIVKDSVVKVQQLDVQSNEISKLVTVIKDVAEQTNLLALNAAIEAARAGEHGRGFAVVAEEVKKLAEEVSKSVTDITQIVSRIQGDTSGVVDSLQTGYSEVEKGTNQLKTTGEKFRKINDSVKEMASAISVVSDHLTLMKSTSQEMNSSIEEIAAISEESAAGVEQTSASAQQTSSSMEEVASSSEELAKLAIELNDLVKQFRV</sequence>
<evidence type="ECO:0000256" key="11">
    <source>
        <dbReference type="SAM" id="Phobius"/>
    </source>
</evidence>
<dbReference type="Proteomes" id="UP000279909">
    <property type="component" value="Unassembled WGS sequence"/>
</dbReference>
<organism evidence="14 15">
    <name type="scientific">Lysinibacillus halotolerans</name>
    <dbReference type="NCBI Taxonomy" id="1368476"/>
    <lineage>
        <taxon>Bacteria</taxon>
        <taxon>Bacillati</taxon>
        <taxon>Bacillota</taxon>
        <taxon>Bacilli</taxon>
        <taxon>Bacillales</taxon>
        <taxon>Bacillaceae</taxon>
        <taxon>Lysinibacillus</taxon>
    </lineage>
</organism>
<evidence type="ECO:0000256" key="4">
    <source>
        <dbReference type="ARBA" id="ARBA00022989"/>
    </source>
</evidence>
<dbReference type="AlphaFoldDB" id="A0A3M8H7T8"/>
<keyword evidence="4 11" id="KW-1133">Transmembrane helix</keyword>
<dbReference type="PROSITE" id="PS50885">
    <property type="entry name" value="HAMP"/>
    <property type="match status" value="1"/>
</dbReference>
<feature type="region of interest" description="Disordered" evidence="10">
    <location>
        <begin position="543"/>
        <end position="565"/>
    </location>
</feature>
<evidence type="ECO:0000313" key="15">
    <source>
        <dbReference type="Proteomes" id="UP000279909"/>
    </source>
</evidence>
<dbReference type="Pfam" id="PF00672">
    <property type="entry name" value="HAMP"/>
    <property type="match status" value="1"/>
</dbReference>
<dbReference type="InterPro" id="IPR033480">
    <property type="entry name" value="sCache_2"/>
</dbReference>
<keyword evidence="5 11" id="KW-0472">Membrane</keyword>
<evidence type="ECO:0000259" key="13">
    <source>
        <dbReference type="PROSITE" id="PS50885"/>
    </source>
</evidence>
<dbReference type="Pfam" id="PF00015">
    <property type="entry name" value="MCPsignal"/>
    <property type="match status" value="1"/>
</dbReference>
<accession>A0A3M8H7T8</accession>
<dbReference type="InterPro" id="IPR003660">
    <property type="entry name" value="HAMP_dom"/>
</dbReference>
<evidence type="ECO:0000256" key="3">
    <source>
        <dbReference type="ARBA" id="ARBA00022692"/>
    </source>
</evidence>
<comment type="caution">
    <text evidence="14">The sequence shown here is derived from an EMBL/GenBank/DDBJ whole genome shotgun (WGS) entry which is preliminary data.</text>
</comment>
<evidence type="ECO:0000256" key="8">
    <source>
        <dbReference type="PROSITE-ProRule" id="PRU00284"/>
    </source>
</evidence>
<dbReference type="GO" id="GO:0005886">
    <property type="term" value="C:plasma membrane"/>
    <property type="evidence" value="ECO:0007669"/>
    <property type="project" value="UniProtKB-SubCell"/>
</dbReference>
<dbReference type="Pfam" id="PF17200">
    <property type="entry name" value="sCache_2"/>
    <property type="match status" value="1"/>
</dbReference>
<proteinExistence type="inferred from homology"/>